<evidence type="ECO:0000313" key="1">
    <source>
        <dbReference type="EnsemblPlants" id="OMERI10G09320.1"/>
    </source>
</evidence>
<protein>
    <submittedName>
        <fullName evidence="1">Uncharacterized protein</fullName>
    </submittedName>
</protein>
<dbReference type="EnsemblPlants" id="OMERI10G09320.1">
    <property type="protein sequence ID" value="OMERI10G09320.1"/>
    <property type="gene ID" value="OMERI10G09320"/>
</dbReference>
<dbReference type="AlphaFoldDB" id="A0A0E0EYN3"/>
<reference evidence="1" key="2">
    <citation type="submission" date="2018-05" db="EMBL/GenBank/DDBJ databases">
        <title>OmerRS3 (Oryza meridionalis Reference Sequence Version 3).</title>
        <authorList>
            <person name="Zhang J."/>
            <person name="Kudrna D."/>
            <person name="Lee S."/>
            <person name="Talag J."/>
            <person name="Welchert J."/>
            <person name="Wing R.A."/>
        </authorList>
    </citation>
    <scope>NUCLEOTIDE SEQUENCE [LARGE SCALE GENOMIC DNA]</scope>
    <source>
        <strain evidence="1">cv. OR44</strain>
    </source>
</reference>
<evidence type="ECO:0000313" key="2">
    <source>
        <dbReference type="Proteomes" id="UP000008021"/>
    </source>
</evidence>
<sequence length="120" mass="13166">MSRRSLVTLSTMASTATSNASFIVSSLDDGCAYTTAGMSETTVSLIRSTAAGEIRRSRSSMLALRRTSSSEMCQVYWTYAVPGWKNTGMQPASMASNADLRVYESPCGWRQKVELWKSLM</sequence>
<organism evidence="1">
    <name type="scientific">Oryza meridionalis</name>
    <dbReference type="NCBI Taxonomy" id="40149"/>
    <lineage>
        <taxon>Eukaryota</taxon>
        <taxon>Viridiplantae</taxon>
        <taxon>Streptophyta</taxon>
        <taxon>Embryophyta</taxon>
        <taxon>Tracheophyta</taxon>
        <taxon>Spermatophyta</taxon>
        <taxon>Magnoliopsida</taxon>
        <taxon>Liliopsida</taxon>
        <taxon>Poales</taxon>
        <taxon>Poaceae</taxon>
        <taxon>BOP clade</taxon>
        <taxon>Oryzoideae</taxon>
        <taxon>Oryzeae</taxon>
        <taxon>Oryzinae</taxon>
        <taxon>Oryza</taxon>
    </lineage>
</organism>
<dbReference type="Gramene" id="OMERI10G09320.1">
    <property type="protein sequence ID" value="OMERI10G09320.1"/>
    <property type="gene ID" value="OMERI10G09320"/>
</dbReference>
<name>A0A0E0EYN3_9ORYZ</name>
<keyword evidence="2" id="KW-1185">Reference proteome</keyword>
<dbReference type="HOGENOM" id="CLU_2053389_0_0_1"/>
<proteinExistence type="predicted"/>
<dbReference type="Proteomes" id="UP000008021">
    <property type="component" value="Chromosome 10"/>
</dbReference>
<reference evidence="1" key="1">
    <citation type="submission" date="2015-04" db="UniProtKB">
        <authorList>
            <consortium name="EnsemblPlants"/>
        </authorList>
    </citation>
    <scope>IDENTIFICATION</scope>
</reference>
<accession>A0A0E0EYN3</accession>